<protein>
    <recommendedName>
        <fullName evidence="3">Transposase</fullName>
    </recommendedName>
</protein>
<dbReference type="RefSeq" id="WP_319062240.1">
    <property type="nucleotide sequence ID" value="NZ_JARAYT010000003.1"/>
</dbReference>
<evidence type="ECO:0000313" key="1">
    <source>
        <dbReference type="EMBL" id="MDX3701210.1"/>
    </source>
</evidence>
<comment type="caution">
    <text evidence="1">The sequence shown here is derived from an EMBL/GenBank/DDBJ whole genome shotgun (WGS) entry which is preliminary data.</text>
</comment>
<organism evidence="1 2">
    <name type="scientific">Streptomyces europaeiscabiei</name>
    <dbReference type="NCBI Taxonomy" id="146819"/>
    <lineage>
        <taxon>Bacteria</taxon>
        <taxon>Bacillati</taxon>
        <taxon>Actinomycetota</taxon>
        <taxon>Actinomycetes</taxon>
        <taxon>Kitasatosporales</taxon>
        <taxon>Streptomycetaceae</taxon>
        <taxon>Streptomyces</taxon>
    </lineage>
</organism>
<reference evidence="1 2" key="1">
    <citation type="journal article" date="2023" name="Microb. Genom.">
        <title>Mesoterricola silvestris gen. nov., sp. nov., Mesoterricola sediminis sp. nov., Geothrix oryzae sp. nov., Geothrix edaphica sp. nov., Geothrix rubra sp. nov., and Geothrix limicola sp. nov., six novel members of Acidobacteriota isolated from soils.</title>
        <authorList>
            <person name="Weisberg A.J."/>
            <person name="Pearce E."/>
            <person name="Kramer C.G."/>
            <person name="Chang J.H."/>
            <person name="Clarke C.R."/>
        </authorList>
    </citation>
    <scope>NUCLEOTIDE SEQUENCE [LARGE SCALE GENOMIC DNA]</scope>
    <source>
        <strain evidence="1 2">ID09-01A</strain>
    </source>
</reference>
<proteinExistence type="predicted"/>
<accession>A0ABU4NIE2</accession>
<dbReference type="Proteomes" id="UP001271274">
    <property type="component" value="Unassembled WGS sequence"/>
</dbReference>
<sequence length="77" mass="8473">MHYKRPARLILPINGVYAAPSWPLSTPSLAHASLADLALAVLIRQQYVINVLFRLATSAVASSPSRRRRTPTPAKPR</sequence>
<name>A0ABU4NIE2_9ACTN</name>
<keyword evidence="2" id="KW-1185">Reference proteome</keyword>
<evidence type="ECO:0008006" key="3">
    <source>
        <dbReference type="Google" id="ProtNLM"/>
    </source>
</evidence>
<gene>
    <name evidence="1" type="ORF">PV662_15860</name>
</gene>
<evidence type="ECO:0000313" key="2">
    <source>
        <dbReference type="Proteomes" id="UP001271274"/>
    </source>
</evidence>
<dbReference type="EMBL" id="JARAYU010000004">
    <property type="protein sequence ID" value="MDX3701210.1"/>
    <property type="molecule type" value="Genomic_DNA"/>
</dbReference>